<evidence type="ECO:0008006" key="4">
    <source>
        <dbReference type="Google" id="ProtNLM"/>
    </source>
</evidence>
<reference evidence="3" key="1">
    <citation type="submission" date="2016-10" db="EMBL/GenBank/DDBJ databases">
        <authorList>
            <person name="Varghese N."/>
            <person name="Submissions S."/>
        </authorList>
    </citation>
    <scope>NUCLEOTIDE SEQUENCE [LARGE SCALE GENOMIC DNA]</scope>
    <source>
        <strain evidence="3">GAS369</strain>
    </source>
</reference>
<protein>
    <recommendedName>
        <fullName evidence="4">DUF4440 domain-containing protein</fullName>
    </recommendedName>
</protein>
<dbReference type="InterPro" id="IPR032710">
    <property type="entry name" value="NTF2-like_dom_sf"/>
</dbReference>
<dbReference type="Proteomes" id="UP000243904">
    <property type="component" value="Chromosome I"/>
</dbReference>
<dbReference type="Pfam" id="PF07080">
    <property type="entry name" value="DUF1348"/>
    <property type="match status" value="1"/>
</dbReference>
<sequence length="155" mass="18346">MSRPPLPPFTRETAAQKARMAEDAWNSCDPERVALAYTEDSRWRNRSEFFQGRAAIVAFLTRKWEKEKDYRLIKDLWAFDGNHIAVRFQYEWHDAAGQWHRSYGNEQWEFDEHGLMRRREASINDIEIAEKDRRFHWPAPGPRPANVPGLGESPF</sequence>
<dbReference type="RefSeq" id="WP_146689871.1">
    <property type="nucleotide sequence ID" value="NZ_LT629750.1"/>
</dbReference>
<organism evidence="2 3">
    <name type="scientific">Bradyrhizobium canariense</name>
    <dbReference type="NCBI Taxonomy" id="255045"/>
    <lineage>
        <taxon>Bacteria</taxon>
        <taxon>Pseudomonadati</taxon>
        <taxon>Pseudomonadota</taxon>
        <taxon>Alphaproteobacteria</taxon>
        <taxon>Hyphomicrobiales</taxon>
        <taxon>Nitrobacteraceae</taxon>
        <taxon>Bradyrhizobium</taxon>
    </lineage>
</organism>
<dbReference type="SUPFAM" id="SSF54427">
    <property type="entry name" value="NTF2-like"/>
    <property type="match status" value="1"/>
</dbReference>
<feature type="region of interest" description="Disordered" evidence="1">
    <location>
        <begin position="135"/>
        <end position="155"/>
    </location>
</feature>
<dbReference type="PANTHER" id="PTHR31757:SF0">
    <property type="entry name" value="SLL0781 PROTEIN"/>
    <property type="match status" value="1"/>
</dbReference>
<accession>A0A1H2A9I9</accession>
<dbReference type="EMBL" id="LT629750">
    <property type="protein sequence ID" value="SDT42524.1"/>
    <property type="molecule type" value="Genomic_DNA"/>
</dbReference>
<gene>
    <name evidence="2" type="ORF">SAMN05444158_5985</name>
</gene>
<keyword evidence="3" id="KW-1185">Reference proteome</keyword>
<evidence type="ECO:0000256" key="1">
    <source>
        <dbReference type="SAM" id="MobiDB-lite"/>
    </source>
</evidence>
<dbReference type="InterPro" id="IPR009783">
    <property type="entry name" value="DUF1348"/>
</dbReference>
<proteinExistence type="predicted"/>
<evidence type="ECO:0000313" key="3">
    <source>
        <dbReference type="Proteomes" id="UP000243904"/>
    </source>
</evidence>
<evidence type="ECO:0000313" key="2">
    <source>
        <dbReference type="EMBL" id="SDT42524.1"/>
    </source>
</evidence>
<dbReference type="PANTHER" id="PTHR31757">
    <property type="entry name" value="SLL0781 PROTEIN"/>
    <property type="match status" value="1"/>
</dbReference>
<dbReference type="AlphaFoldDB" id="A0A1H2A9I9"/>
<name>A0A1H2A9I9_9BRAD</name>
<dbReference type="Gene3D" id="3.10.450.50">
    <property type="match status" value="1"/>
</dbReference>